<organism evidence="1 2">
    <name type="scientific">Hwanghaeella grinnelliae</name>
    <dbReference type="NCBI Taxonomy" id="2500179"/>
    <lineage>
        <taxon>Bacteria</taxon>
        <taxon>Pseudomonadati</taxon>
        <taxon>Pseudomonadota</taxon>
        <taxon>Alphaproteobacteria</taxon>
        <taxon>Rhodospirillales</taxon>
        <taxon>Rhodospirillaceae</taxon>
        <taxon>Hwanghaeella</taxon>
    </lineage>
</organism>
<accession>A0A437QKZ7</accession>
<sequence>MLKKATLSTFIALGLCGPLSGCFTGQEMASIERRPQAQVEFTQFTHVVPDSNQADIVAGADGFLRAFRARYGDVIFVSGGATERRGELVTYLTRSHPALRVVARDGADPKPLTLVLERAVAFTAECDYFSRPVTDGADQAPLTGFGCASDMSLAQMVADPRDLVTGKPGGPMDAEVPTDVIQAVREERFSITVEETTTTGTSEN</sequence>
<keyword evidence="2" id="KW-1185">Reference proteome</keyword>
<dbReference type="AlphaFoldDB" id="A0A437QKZ7"/>
<proteinExistence type="predicted"/>
<reference evidence="2" key="1">
    <citation type="submission" date="2019-01" db="EMBL/GenBank/DDBJ databases">
        <title>Gri0909 isolated from a small marine red alga.</title>
        <authorList>
            <person name="Kim J."/>
            <person name="Jeong S.E."/>
            <person name="Jeon C.O."/>
        </authorList>
    </citation>
    <scope>NUCLEOTIDE SEQUENCE [LARGE SCALE GENOMIC DNA]</scope>
    <source>
        <strain evidence="2">Gri0909</strain>
    </source>
</reference>
<dbReference type="InterPro" id="IPR019027">
    <property type="entry name" value="Pilus_biogenesis_CpaD-related"/>
</dbReference>
<evidence type="ECO:0000313" key="2">
    <source>
        <dbReference type="Proteomes" id="UP000287447"/>
    </source>
</evidence>
<comment type="caution">
    <text evidence="1">The sequence shown here is derived from an EMBL/GenBank/DDBJ whole genome shotgun (WGS) entry which is preliminary data.</text>
</comment>
<protein>
    <recommendedName>
        <fullName evidence="3">Pilus assembly protein CpaD</fullName>
    </recommendedName>
</protein>
<evidence type="ECO:0008006" key="3">
    <source>
        <dbReference type="Google" id="ProtNLM"/>
    </source>
</evidence>
<dbReference type="OrthoDB" id="9802674at2"/>
<dbReference type="EMBL" id="SADE01000003">
    <property type="protein sequence ID" value="RVU35193.1"/>
    <property type="molecule type" value="Genomic_DNA"/>
</dbReference>
<evidence type="ECO:0000313" key="1">
    <source>
        <dbReference type="EMBL" id="RVU35193.1"/>
    </source>
</evidence>
<name>A0A437QKZ7_9PROT</name>
<gene>
    <name evidence="1" type="ORF">EOI86_20475</name>
</gene>
<dbReference type="Pfam" id="PF09476">
    <property type="entry name" value="Pilus_CpaD"/>
    <property type="match status" value="1"/>
</dbReference>
<dbReference type="Proteomes" id="UP000287447">
    <property type="component" value="Unassembled WGS sequence"/>
</dbReference>
<dbReference type="RefSeq" id="WP_127767514.1">
    <property type="nucleotide sequence ID" value="NZ_SADE01000003.1"/>
</dbReference>